<dbReference type="PhylomeDB" id="T1JC87"/>
<accession>T1JC87</accession>
<dbReference type="Proteomes" id="UP000014500">
    <property type="component" value="Unassembled WGS sequence"/>
</dbReference>
<organism evidence="4 5">
    <name type="scientific">Strigamia maritima</name>
    <name type="common">European centipede</name>
    <name type="synonym">Geophilus maritimus</name>
    <dbReference type="NCBI Taxonomy" id="126957"/>
    <lineage>
        <taxon>Eukaryota</taxon>
        <taxon>Metazoa</taxon>
        <taxon>Ecdysozoa</taxon>
        <taxon>Arthropoda</taxon>
        <taxon>Myriapoda</taxon>
        <taxon>Chilopoda</taxon>
        <taxon>Pleurostigmophora</taxon>
        <taxon>Geophilomorpha</taxon>
        <taxon>Linotaeniidae</taxon>
        <taxon>Strigamia</taxon>
    </lineage>
</organism>
<keyword evidence="2" id="KW-0547">Nucleotide-binding</keyword>
<dbReference type="EMBL" id="JH432064">
    <property type="status" value="NOT_ANNOTATED_CDS"/>
    <property type="molecule type" value="Genomic_DNA"/>
</dbReference>
<dbReference type="GO" id="GO:0000166">
    <property type="term" value="F:nucleotide binding"/>
    <property type="evidence" value="ECO:0007669"/>
    <property type="project" value="UniProtKB-KW"/>
</dbReference>
<feature type="domain" description="GDP-fucose pyrophosphorylase" evidence="3">
    <location>
        <begin position="118"/>
        <end position="546"/>
    </location>
</feature>
<dbReference type="Pfam" id="PF07959">
    <property type="entry name" value="Fucose_pyrophosphorylase"/>
    <property type="match status" value="1"/>
</dbReference>
<dbReference type="GO" id="GO:0042350">
    <property type="term" value="P:GDP-L-fucose biosynthetic process"/>
    <property type="evidence" value="ECO:0007669"/>
    <property type="project" value="UniProtKB-ARBA"/>
</dbReference>
<dbReference type="AlphaFoldDB" id="T1JC87"/>
<dbReference type="EnsemblMetazoa" id="SMAR011397-RA">
    <property type="protein sequence ID" value="SMAR011397-PA"/>
    <property type="gene ID" value="SMAR011397"/>
</dbReference>
<reference evidence="4" key="2">
    <citation type="submission" date="2015-02" db="UniProtKB">
        <authorList>
            <consortium name="EnsemblMetazoa"/>
        </authorList>
    </citation>
    <scope>IDENTIFICATION</scope>
</reference>
<proteinExistence type="predicted"/>
<evidence type="ECO:0000313" key="5">
    <source>
        <dbReference type="Proteomes" id="UP000014500"/>
    </source>
</evidence>
<dbReference type="OMA" id="DMIAYRE"/>
<keyword evidence="5" id="KW-1185">Reference proteome</keyword>
<evidence type="ECO:0000259" key="3">
    <source>
        <dbReference type="Pfam" id="PF07959"/>
    </source>
</evidence>
<keyword evidence="1" id="KW-0808">Transferase</keyword>
<dbReference type="eggNOG" id="ENOG502QRKZ">
    <property type="taxonomic scope" value="Eukaryota"/>
</dbReference>
<protein>
    <recommendedName>
        <fullName evidence="3">GDP-fucose pyrophosphorylase domain-containing protein</fullName>
    </recommendedName>
</protein>
<dbReference type="GO" id="GO:0016772">
    <property type="term" value="F:transferase activity, transferring phosphorus-containing groups"/>
    <property type="evidence" value="ECO:0007669"/>
    <property type="project" value="InterPro"/>
</dbReference>
<dbReference type="HOGENOM" id="CLU_508637_0_0_1"/>
<sequence length="621" mass="69895">MAFTALKCLRAESVTEVNEETAIQKYMKELLTQYNLFRNAATCKNCKVPFWDLVAISARNEEQKKAFELQIEKKIGKKELPSDFPYAVFSDPEDTKIGNGGSTFHVLDCLHASYGGALLEMRILLIHAGGSSQRLPTASVLGKLFTPLPIGDPIYQMLDLKLALYLPFLKRMAPGILVTCSDDIETFWLDDINKDSPDSIWSFEERGFVALAHRSNVETGENHGVYVLPYANFDLDAVVTFGGCLQVLQKPSAKTMDLKGAIIEGFGVCTDSVFYFSKEIVSKLIGFYKTIRPLECEVDAYQDFLQALGTNANMDYIHNARNKSIASKKLTNIRQKLYLLLHNTPLNVLLLHWSRFFHLGTCSEYIENLTFSTNKRNLFQDLAFKNVACSKIVVDNLGKNENVVKKFPTLTVMHSIIQQSNCLSCCGPAVIEYCDLNAPVSIGESCLLSGCYVQCVTPVIIPSHTLMHTIAVNSSECKVCFVTVAFGMDDDLKMHYSTFDANSMVYFGRRMGNLLSYLGIKNVLELFDEKDEVCALWNAKLFTVYSTPHESFLSTLSHVLLINGVKELDPKLCYEVQSEEVDDDDDYEKQIRLSMADIVKCSHIQTMLEMRQNLHQKIISF</sequence>
<reference evidence="5" key="1">
    <citation type="submission" date="2011-05" db="EMBL/GenBank/DDBJ databases">
        <authorList>
            <person name="Richards S.R."/>
            <person name="Qu J."/>
            <person name="Jiang H."/>
            <person name="Jhangiani S.N."/>
            <person name="Agravi P."/>
            <person name="Goodspeed R."/>
            <person name="Gross S."/>
            <person name="Mandapat C."/>
            <person name="Jackson L."/>
            <person name="Mathew T."/>
            <person name="Pu L."/>
            <person name="Thornton R."/>
            <person name="Saada N."/>
            <person name="Wilczek-Boney K.B."/>
            <person name="Lee S."/>
            <person name="Kovar C."/>
            <person name="Wu Y."/>
            <person name="Scherer S.E."/>
            <person name="Worley K.C."/>
            <person name="Muzny D.M."/>
            <person name="Gibbs R."/>
        </authorList>
    </citation>
    <scope>NUCLEOTIDE SEQUENCE</scope>
    <source>
        <strain evidence="5">Brora</strain>
    </source>
</reference>
<dbReference type="PANTHER" id="PTHR15045">
    <property type="entry name" value="FUCOSE-1-PHOSPHATE GUANYLYLTRANSFERASE"/>
    <property type="match status" value="1"/>
</dbReference>
<evidence type="ECO:0000256" key="1">
    <source>
        <dbReference type="ARBA" id="ARBA00022679"/>
    </source>
</evidence>
<dbReference type="STRING" id="126957.T1JC87"/>
<dbReference type="PANTHER" id="PTHR15045:SF1">
    <property type="entry name" value="FUCOSE-1-PHOSPHATE GUANYLYLTRANSFERASE"/>
    <property type="match status" value="1"/>
</dbReference>
<name>T1JC87_STRMM</name>
<dbReference type="InterPro" id="IPR012887">
    <property type="entry name" value="GDP_fucose_pyrophosphorylase"/>
</dbReference>
<evidence type="ECO:0000256" key="2">
    <source>
        <dbReference type="ARBA" id="ARBA00022741"/>
    </source>
</evidence>
<evidence type="ECO:0000313" key="4">
    <source>
        <dbReference type="EnsemblMetazoa" id="SMAR011397-PA"/>
    </source>
</evidence>